<dbReference type="InterPro" id="IPR011009">
    <property type="entry name" value="Kinase-like_dom_sf"/>
</dbReference>
<dbReference type="PANTHER" id="PTHR11012">
    <property type="entry name" value="PROTEIN KINASE-LIKE DOMAIN-CONTAINING"/>
    <property type="match status" value="1"/>
</dbReference>
<reference evidence="3" key="1">
    <citation type="journal article" date="2014" name="BMC Genomics">
        <title>Characterizing the developmental transcriptome of the oriental fruit fly, Bactrocera dorsalis (Diptera: Tephritidae) through comparative genomic analysis with Drosophila melanogaster utilizing modENCODE datasets.</title>
        <authorList>
            <person name="Geib S.M."/>
            <person name="Calla B."/>
            <person name="Hall B."/>
            <person name="Hou S."/>
            <person name="Manoukis N.C."/>
        </authorList>
    </citation>
    <scope>NUCLEOTIDE SEQUENCE</scope>
    <source>
        <strain evidence="3">Punador</strain>
    </source>
</reference>
<dbReference type="OrthoDB" id="190089at2759"/>
<dbReference type="InterPro" id="IPR004119">
    <property type="entry name" value="EcKL"/>
</dbReference>
<dbReference type="SMART" id="SM00587">
    <property type="entry name" value="CHK"/>
    <property type="match status" value="1"/>
</dbReference>
<evidence type="ECO:0000313" key="3">
    <source>
        <dbReference type="EMBL" id="JAC48040.1"/>
    </source>
</evidence>
<reference evidence="5" key="2">
    <citation type="submission" date="2022-04" db="UniProtKB">
        <authorList>
            <consortium name="RefSeq"/>
        </authorList>
    </citation>
    <scope>IDENTIFICATION</scope>
    <source>
        <strain evidence="5">Punador</strain>
    </source>
</reference>
<dbReference type="AlphaFoldDB" id="A0A034W1M7"/>
<dbReference type="Proteomes" id="UP001652620">
    <property type="component" value="Chromosome 5"/>
</dbReference>
<feature type="domain" description="CHK kinase-like" evidence="2">
    <location>
        <begin position="155"/>
        <end position="364"/>
    </location>
</feature>
<dbReference type="EMBL" id="GAKP01010913">
    <property type="protein sequence ID" value="JAC48039.1"/>
    <property type="molecule type" value="Transcribed_RNA"/>
</dbReference>
<dbReference type="Gene3D" id="3.90.1200.10">
    <property type="match status" value="1"/>
</dbReference>
<name>A0A034W1M7_BACDO</name>
<dbReference type="KEGG" id="bdr:105227335"/>
<organism evidence="3">
    <name type="scientific">Bactrocera dorsalis</name>
    <name type="common">Oriental fruit fly</name>
    <name type="synonym">Dacus dorsalis</name>
    <dbReference type="NCBI Taxonomy" id="27457"/>
    <lineage>
        <taxon>Eukaryota</taxon>
        <taxon>Metazoa</taxon>
        <taxon>Ecdysozoa</taxon>
        <taxon>Arthropoda</taxon>
        <taxon>Hexapoda</taxon>
        <taxon>Insecta</taxon>
        <taxon>Pterygota</taxon>
        <taxon>Neoptera</taxon>
        <taxon>Endopterygota</taxon>
        <taxon>Diptera</taxon>
        <taxon>Brachycera</taxon>
        <taxon>Muscomorpha</taxon>
        <taxon>Tephritoidea</taxon>
        <taxon>Tephritidae</taxon>
        <taxon>Bactrocera</taxon>
        <taxon>Bactrocera</taxon>
    </lineage>
</organism>
<accession>A0A034W1M7</accession>
<keyword evidence="4" id="KW-1185">Reference proteome</keyword>
<dbReference type="PANTHER" id="PTHR11012:SF48">
    <property type="entry name" value="CHK KINASE-LIKE DOMAIN-CONTAINING PROTEIN-RELATED"/>
    <property type="match status" value="1"/>
</dbReference>
<dbReference type="GeneID" id="105227335"/>
<dbReference type="InterPro" id="IPR015897">
    <property type="entry name" value="CHK_kinase-like"/>
</dbReference>
<gene>
    <name evidence="5" type="primary">LOC105227335</name>
</gene>
<dbReference type="RefSeq" id="XP_011204911.2">
    <property type="nucleotide sequence ID" value="XM_011206609.4"/>
</dbReference>
<dbReference type="SUPFAM" id="SSF56112">
    <property type="entry name" value="Protein kinase-like (PK-like)"/>
    <property type="match status" value="1"/>
</dbReference>
<protein>
    <submittedName>
        <fullName evidence="5">uncharacterized protein LOC105227335</fullName>
    </submittedName>
</protein>
<sequence length="508" mass="57138">MLESRPKQNIAVKSVPADTAPLEQQSDLLSPQVLDAYRGLANRNAIGDFELAVQPIGGPGENSYGSVLKVRLTPTSAPTKSAALHTILKIAPTSPARRTHMRVKDVYTREVFMYANVFSEFNALHAPHAVGVTRAQFSAAPQMLYASLKDDTEFIIFEDLTAVDFAINSRTNLPTYDLVVCAFRALAQLHAMSFVLQARQPARFAALVSQMDDNLFTPDMEEVSVEFGKKYVRRTRHLLEADLKLSGEDTPQMREVLLALHKIEDNFHSICLDAVDGAAYAPYSVICHGDFWNNNILYKFDSNNKQRNTAIKAKLIDFQISRYSPPILDLVHYLYACTEKPLRDAHFNEFMQIYYDTLAQFIRDYELDPAVLYPEAIFRQQLRQFGVYGYCMSAFAVPFFVSNASELPDLDKVSEAIQELSSCSSSSDSSDTDAASDDGNGAQQSDVEQQRQKSNYNKTMSTKSQNAAELVDELDILTERTLPIFKRRMIGNVLDLQKYDMLEAVLKY</sequence>
<feature type="region of interest" description="Disordered" evidence="1">
    <location>
        <begin position="422"/>
        <end position="462"/>
    </location>
</feature>
<dbReference type="EMBL" id="GAKP01010914">
    <property type="protein sequence ID" value="JAC48038.1"/>
    <property type="molecule type" value="Transcribed_RNA"/>
</dbReference>
<dbReference type="EMBL" id="GAKP01010912">
    <property type="protein sequence ID" value="JAC48040.1"/>
    <property type="molecule type" value="Transcribed_RNA"/>
</dbReference>
<evidence type="ECO:0000313" key="5">
    <source>
        <dbReference type="RefSeq" id="XP_011204911.1"/>
    </source>
</evidence>
<evidence type="ECO:0000256" key="1">
    <source>
        <dbReference type="SAM" id="MobiDB-lite"/>
    </source>
</evidence>
<evidence type="ECO:0000259" key="2">
    <source>
        <dbReference type="SMART" id="SM00587"/>
    </source>
</evidence>
<dbReference type="Pfam" id="PF02958">
    <property type="entry name" value="EcKL"/>
    <property type="match status" value="1"/>
</dbReference>
<evidence type="ECO:0000313" key="4">
    <source>
        <dbReference type="Proteomes" id="UP001652620"/>
    </source>
</evidence>
<dbReference type="RefSeq" id="XP_011204911.1">
    <property type="nucleotide sequence ID" value="XM_011206609.3"/>
</dbReference>
<proteinExistence type="predicted"/>
<feature type="compositionally biased region" description="Polar residues" evidence="1">
    <location>
        <begin position="441"/>
        <end position="462"/>
    </location>
</feature>